<keyword evidence="3 6" id="KW-0507">mRNA processing</keyword>
<sequence>MEELQRFLKMDRSRERDFLYPLLFQEYIYALAHDFGLTKSIPYESMQILSYDKKYSSLIVKRLIIRMYQQNHLIILDNYSNQKKIFEHNKNLYSQMISEGFAVIVEIPFALRLVSSYQGKESINLRSIHSTFPFLEDKFVHLNRVLDILIPYPIHLELLVQNLRCWIQDASFLHLLRFFLYEYHNWNSITITTQKTKQNLFFFKENRRFFLFLYNFHVYESESIFLFLRKKSYHLRSTSSIAFLDRTHFYEKIEHFQVVFHNDFHTILWLFKDPLHALFPISRKIDYVFKRNSFSDEEMEILPCKLVGMSFLFLVSAGRLHINQLSNHFLDFLGYLSSVRPNPSVVRNQMLEDAFIIDIAITKLNTKVPIIPLIGSLAKAHFCNLSGQPISKPAWTDSPDSDIIDRFGRISRNISHYYSGSSKKKTLYRIKYILRLSCARTLARKHKSTVRSFLKRLGSEFLEEFLIEEEQVLSFILPKTLFLTEFIKERVWYFDIIRINDLMYLS</sequence>
<proteinExistence type="inferred from homology"/>
<geneLocation type="chloroplast" evidence="10"/>
<evidence type="ECO:0000313" key="10">
    <source>
        <dbReference type="EMBL" id="AFD98850.1"/>
    </source>
</evidence>
<comment type="function">
    <text evidence="6 7">Usually encoded in the trnK tRNA gene intron. Probably assists in splicing its own and other chloroplast group II introns.</text>
</comment>
<dbReference type="PANTHER" id="PTHR34811">
    <property type="entry name" value="MATURASE K"/>
    <property type="match status" value="1"/>
</dbReference>
<keyword evidence="2 7" id="KW-0934">Plastid</keyword>
<evidence type="ECO:0000256" key="6">
    <source>
        <dbReference type="HAMAP-Rule" id="MF_01390"/>
    </source>
</evidence>
<comment type="similarity">
    <text evidence="1 6">Belongs to the intron maturase 2 family. MatK subfamily.</text>
</comment>
<gene>
    <name evidence="6 10" type="primary">matK</name>
</gene>
<dbReference type="HAMAP" id="MF_01390">
    <property type="entry name" value="MatK"/>
    <property type="match status" value="1"/>
</dbReference>
<dbReference type="GO" id="GO:0006397">
    <property type="term" value="P:mRNA processing"/>
    <property type="evidence" value="ECO:0007669"/>
    <property type="project" value="UniProtKB-KW"/>
</dbReference>
<evidence type="ECO:0000256" key="5">
    <source>
        <dbReference type="ARBA" id="ARBA00022884"/>
    </source>
</evidence>
<dbReference type="PANTHER" id="PTHR34811:SF1">
    <property type="entry name" value="MATURASE K"/>
    <property type="match status" value="1"/>
</dbReference>
<evidence type="ECO:0000259" key="8">
    <source>
        <dbReference type="Pfam" id="PF01348"/>
    </source>
</evidence>
<keyword evidence="7 10" id="KW-0150">Chloroplast</keyword>
<dbReference type="GO" id="GO:0008380">
    <property type="term" value="P:RNA splicing"/>
    <property type="evidence" value="ECO:0007669"/>
    <property type="project" value="UniProtKB-UniRule"/>
</dbReference>
<evidence type="ECO:0000256" key="3">
    <source>
        <dbReference type="ARBA" id="ARBA00022664"/>
    </source>
</evidence>
<comment type="subcellular location">
    <subcellularLocation>
        <location evidence="6">Plastid</location>
        <location evidence="6">Chloroplast</location>
    </subcellularLocation>
</comment>
<dbReference type="InterPro" id="IPR024942">
    <property type="entry name" value="Maturase_MatK_N"/>
</dbReference>
<dbReference type="Pfam" id="PF01348">
    <property type="entry name" value="Intron_maturas2"/>
    <property type="match status" value="1"/>
</dbReference>
<name>H8YK00_9MAGN</name>
<dbReference type="GO" id="GO:0003723">
    <property type="term" value="F:RNA binding"/>
    <property type="evidence" value="ECO:0007669"/>
    <property type="project" value="UniProtKB-KW"/>
</dbReference>
<reference evidence="10" key="1">
    <citation type="journal article" date="2011" name="Taxon">
        <title>The evolution and biogeography of alpine species in Ranunculus (Ranunculaceae): A global comparison.</title>
        <authorList>
            <person name="Hoerandl E."/>
            <person name="Emadzade K."/>
        </authorList>
    </citation>
    <scope>NUCLEOTIDE SEQUENCE</scope>
</reference>
<keyword evidence="5 6" id="KW-0694">RNA-binding</keyword>
<dbReference type="GO" id="GO:0008033">
    <property type="term" value="P:tRNA processing"/>
    <property type="evidence" value="ECO:0007669"/>
    <property type="project" value="UniProtKB-KW"/>
</dbReference>
<accession>H8YK00</accession>
<feature type="domain" description="Domain X" evidence="8">
    <location>
        <begin position="362"/>
        <end position="472"/>
    </location>
</feature>
<dbReference type="EMBL" id="JF740080">
    <property type="protein sequence ID" value="AFD98850.1"/>
    <property type="molecule type" value="Genomic_DNA"/>
</dbReference>
<evidence type="ECO:0000256" key="2">
    <source>
        <dbReference type="ARBA" id="ARBA00022640"/>
    </source>
</evidence>
<feature type="domain" description="Maturase MatK N-terminal" evidence="9">
    <location>
        <begin position="1"/>
        <end position="334"/>
    </location>
</feature>
<evidence type="ECO:0000256" key="4">
    <source>
        <dbReference type="ARBA" id="ARBA00022694"/>
    </source>
</evidence>
<evidence type="ECO:0000256" key="1">
    <source>
        <dbReference type="ARBA" id="ARBA00006621"/>
    </source>
</evidence>
<keyword evidence="4 6" id="KW-0819">tRNA processing</keyword>
<dbReference type="Pfam" id="PF01824">
    <property type="entry name" value="MatK_N"/>
    <property type="match status" value="1"/>
</dbReference>
<evidence type="ECO:0000259" key="9">
    <source>
        <dbReference type="Pfam" id="PF01824"/>
    </source>
</evidence>
<dbReference type="InterPro" id="IPR002866">
    <property type="entry name" value="Maturase_MatK"/>
</dbReference>
<protein>
    <recommendedName>
        <fullName evidence="6">Maturase K</fullName>
    </recommendedName>
    <alternativeName>
        <fullName evidence="6">Intron maturase</fullName>
    </alternativeName>
</protein>
<organism evidence="10">
    <name type="scientific">Ranunculus eschscholtzii</name>
    <dbReference type="NCBI Taxonomy" id="286895"/>
    <lineage>
        <taxon>Eukaryota</taxon>
        <taxon>Viridiplantae</taxon>
        <taxon>Streptophyta</taxon>
        <taxon>Embryophyta</taxon>
        <taxon>Tracheophyta</taxon>
        <taxon>Spermatophyta</taxon>
        <taxon>Magnoliopsida</taxon>
        <taxon>Ranunculales</taxon>
        <taxon>Ranunculaceae</taxon>
        <taxon>Ranunculoideae</taxon>
        <taxon>Ranunculeae</taxon>
        <taxon>Ranunculus</taxon>
    </lineage>
</organism>
<dbReference type="InterPro" id="IPR024937">
    <property type="entry name" value="Domain_X"/>
</dbReference>
<dbReference type="AlphaFoldDB" id="H8YK00"/>
<evidence type="ECO:0000256" key="7">
    <source>
        <dbReference type="RuleBase" id="RU004226"/>
    </source>
</evidence>
<dbReference type="GO" id="GO:0009507">
    <property type="term" value="C:chloroplast"/>
    <property type="evidence" value="ECO:0007669"/>
    <property type="project" value="UniProtKB-SubCell"/>
</dbReference>